<comment type="caution">
    <text evidence="3">The sequence shown here is derived from an EMBL/GenBank/DDBJ whole genome shotgun (WGS) entry which is preliminary data.</text>
</comment>
<feature type="compositionally biased region" description="Basic and acidic residues" evidence="1">
    <location>
        <begin position="234"/>
        <end position="244"/>
    </location>
</feature>
<name>A0A232LS82_9EURO</name>
<evidence type="ECO:0000256" key="1">
    <source>
        <dbReference type="SAM" id="MobiDB-lite"/>
    </source>
</evidence>
<dbReference type="Proteomes" id="UP000243515">
    <property type="component" value="Unassembled WGS sequence"/>
</dbReference>
<dbReference type="Pfam" id="PF08719">
    <property type="entry name" value="NADAR"/>
    <property type="match status" value="1"/>
</dbReference>
<feature type="region of interest" description="Disordered" evidence="1">
    <location>
        <begin position="201"/>
        <end position="262"/>
    </location>
</feature>
<evidence type="ECO:0000313" key="4">
    <source>
        <dbReference type="Proteomes" id="UP000243515"/>
    </source>
</evidence>
<evidence type="ECO:0000259" key="2">
    <source>
        <dbReference type="Pfam" id="PF08719"/>
    </source>
</evidence>
<accession>A0A232LS82</accession>
<dbReference type="EMBL" id="NPHW01005321">
    <property type="protein sequence ID" value="OXV06888.1"/>
    <property type="molecule type" value="Genomic_DNA"/>
</dbReference>
<dbReference type="SUPFAM" id="SSF143990">
    <property type="entry name" value="YbiA-like"/>
    <property type="match status" value="1"/>
</dbReference>
<dbReference type="AlphaFoldDB" id="A0A232LS82"/>
<dbReference type="NCBIfam" id="TIGR02464">
    <property type="entry name" value="ribofla_fusion"/>
    <property type="match status" value="1"/>
</dbReference>
<gene>
    <name evidence="3" type="ORF">Egran_05345</name>
</gene>
<protein>
    <recommendedName>
        <fullName evidence="2">NADAR domain-containing protein</fullName>
    </recommendedName>
</protein>
<feature type="compositionally biased region" description="Basic and acidic residues" evidence="1">
    <location>
        <begin position="201"/>
        <end position="223"/>
    </location>
</feature>
<evidence type="ECO:0000313" key="3">
    <source>
        <dbReference type="EMBL" id="OXV06888.1"/>
    </source>
</evidence>
<feature type="domain" description="NADAR" evidence="2">
    <location>
        <begin position="24"/>
        <end position="191"/>
    </location>
</feature>
<organism evidence="3 4">
    <name type="scientific">Elaphomyces granulatus</name>
    <dbReference type="NCBI Taxonomy" id="519963"/>
    <lineage>
        <taxon>Eukaryota</taxon>
        <taxon>Fungi</taxon>
        <taxon>Dikarya</taxon>
        <taxon>Ascomycota</taxon>
        <taxon>Pezizomycotina</taxon>
        <taxon>Eurotiomycetes</taxon>
        <taxon>Eurotiomycetidae</taxon>
        <taxon>Eurotiales</taxon>
        <taxon>Elaphomycetaceae</taxon>
        <taxon>Elaphomyces</taxon>
    </lineage>
</organism>
<dbReference type="InterPro" id="IPR012816">
    <property type="entry name" value="NADAR"/>
</dbReference>
<keyword evidence="4" id="KW-1185">Reference proteome</keyword>
<sequence>MRKRSAPTSPGLFTMDPRRNGPVYFWRPGEANGFLGQWYTSPFIWKRPLPSDGKEYEELKYENAEHFMMHRKALLFAPEDTITKKILSASAPAPHPRSLRMLGRKVPNFSNDVWVTERYTIVLEGSYLKFTQNDNLKRQLLDTGTRELVEASPRDRIWGIGFGKGRAGSVRKRWGLNLLGKALVETRGRIRMEEGIEVVERGGGEEERKGSEQARKGAKKGGEVEMGTVVDEEREVKGGKEVEPKRKRKRTKNQTKQNKSAD</sequence>
<dbReference type="CDD" id="cd15457">
    <property type="entry name" value="NADAR"/>
    <property type="match status" value="1"/>
</dbReference>
<proteinExistence type="predicted"/>
<dbReference type="InterPro" id="IPR037238">
    <property type="entry name" value="YbiA-like_sf"/>
</dbReference>
<reference evidence="3 4" key="1">
    <citation type="journal article" date="2015" name="Environ. Microbiol.">
        <title>Metagenome sequence of Elaphomyces granulatus from sporocarp tissue reveals Ascomycota ectomycorrhizal fingerprints of genome expansion and a Proteobacteria-rich microbiome.</title>
        <authorList>
            <person name="Quandt C.A."/>
            <person name="Kohler A."/>
            <person name="Hesse C.N."/>
            <person name="Sharpton T.J."/>
            <person name="Martin F."/>
            <person name="Spatafora J.W."/>
        </authorList>
    </citation>
    <scope>NUCLEOTIDE SEQUENCE [LARGE SCALE GENOMIC DNA]</scope>
    <source>
        <strain evidence="3 4">OSC145934</strain>
    </source>
</reference>
<dbReference type="Gene3D" id="1.10.357.40">
    <property type="entry name" value="YbiA-like"/>
    <property type="match status" value="1"/>
</dbReference>
<dbReference type="OrthoDB" id="206452at2759"/>